<sequence>MLCEKRSTEDLILNVGSGDTLVSVAALACAVGGAAPAPAHSAAQGGFLSIQLIVILYVPIRKCLTL</sequence>
<keyword evidence="1" id="KW-1133">Transmembrane helix</keyword>
<keyword evidence="1" id="KW-0812">Transmembrane</keyword>
<evidence type="ECO:0000256" key="1">
    <source>
        <dbReference type="SAM" id="Phobius"/>
    </source>
</evidence>
<dbReference type="EMBL" id="BPVZ01000157">
    <property type="protein sequence ID" value="GKV42287.1"/>
    <property type="molecule type" value="Genomic_DNA"/>
</dbReference>
<reference evidence="2 3" key="1">
    <citation type="journal article" date="2021" name="Commun. Biol.">
        <title>The genome of Shorea leprosula (Dipterocarpaceae) highlights the ecological relevance of drought in aseasonal tropical rainforests.</title>
        <authorList>
            <person name="Ng K.K.S."/>
            <person name="Kobayashi M.J."/>
            <person name="Fawcett J.A."/>
            <person name="Hatakeyama M."/>
            <person name="Paape T."/>
            <person name="Ng C.H."/>
            <person name="Ang C.C."/>
            <person name="Tnah L.H."/>
            <person name="Lee C.T."/>
            <person name="Nishiyama T."/>
            <person name="Sese J."/>
            <person name="O'Brien M.J."/>
            <person name="Copetti D."/>
            <person name="Mohd Noor M.I."/>
            <person name="Ong R.C."/>
            <person name="Putra M."/>
            <person name="Sireger I.Z."/>
            <person name="Indrioko S."/>
            <person name="Kosugi Y."/>
            <person name="Izuno A."/>
            <person name="Isagi Y."/>
            <person name="Lee S.L."/>
            <person name="Shimizu K.K."/>
        </authorList>
    </citation>
    <scope>NUCLEOTIDE SEQUENCE [LARGE SCALE GENOMIC DNA]</scope>
    <source>
        <strain evidence="2">214</strain>
    </source>
</reference>
<protein>
    <submittedName>
        <fullName evidence="2">Uncharacterized protein</fullName>
    </submittedName>
</protein>
<dbReference type="AlphaFoldDB" id="A0AAV5LYL9"/>
<proteinExistence type="predicted"/>
<feature type="transmembrane region" description="Helical" evidence="1">
    <location>
        <begin position="41"/>
        <end position="60"/>
    </location>
</feature>
<accession>A0AAV5LYL9</accession>
<keyword evidence="3" id="KW-1185">Reference proteome</keyword>
<evidence type="ECO:0000313" key="2">
    <source>
        <dbReference type="EMBL" id="GKV42287.1"/>
    </source>
</evidence>
<comment type="caution">
    <text evidence="2">The sequence shown here is derived from an EMBL/GenBank/DDBJ whole genome shotgun (WGS) entry which is preliminary data.</text>
</comment>
<gene>
    <name evidence="2" type="ORF">SLEP1_g49705</name>
</gene>
<feature type="transmembrane region" description="Helical" evidence="1">
    <location>
        <begin position="12"/>
        <end position="35"/>
    </location>
</feature>
<keyword evidence="1" id="KW-0472">Membrane</keyword>
<dbReference type="Proteomes" id="UP001054252">
    <property type="component" value="Unassembled WGS sequence"/>
</dbReference>
<name>A0AAV5LYL9_9ROSI</name>
<evidence type="ECO:0000313" key="3">
    <source>
        <dbReference type="Proteomes" id="UP001054252"/>
    </source>
</evidence>
<organism evidence="2 3">
    <name type="scientific">Rubroshorea leprosula</name>
    <dbReference type="NCBI Taxonomy" id="152421"/>
    <lineage>
        <taxon>Eukaryota</taxon>
        <taxon>Viridiplantae</taxon>
        <taxon>Streptophyta</taxon>
        <taxon>Embryophyta</taxon>
        <taxon>Tracheophyta</taxon>
        <taxon>Spermatophyta</taxon>
        <taxon>Magnoliopsida</taxon>
        <taxon>eudicotyledons</taxon>
        <taxon>Gunneridae</taxon>
        <taxon>Pentapetalae</taxon>
        <taxon>rosids</taxon>
        <taxon>malvids</taxon>
        <taxon>Malvales</taxon>
        <taxon>Dipterocarpaceae</taxon>
        <taxon>Rubroshorea</taxon>
    </lineage>
</organism>